<dbReference type="SMART" id="SM00028">
    <property type="entry name" value="TPR"/>
    <property type="match status" value="7"/>
</dbReference>
<dbReference type="Pfam" id="PF13374">
    <property type="entry name" value="TPR_10"/>
    <property type="match status" value="4"/>
</dbReference>
<dbReference type="InterPro" id="IPR027417">
    <property type="entry name" value="P-loop_NTPase"/>
</dbReference>
<dbReference type="InterPro" id="IPR019734">
    <property type="entry name" value="TPR_rpt"/>
</dbReference>
<dbReference type="SUPFAM" id="SSF48452">
    <property type="entry name" value="TPR-like"/>
    <property type="match status" value="3"/>
</dbReference>
<evidence type="ECO:0000259" key="3">
    <source>
        <dbReference type="Pfam" id="PF24883"/>
    </source>
</evidence>
<evidence type="ECO:0000313" key="5">
    <source>
        <dbReference type="Proteomes" id="UP001140091"/>
    </source>
</evidence>
<dbReference type="EMBL" id="JANBPK010001874">
    <property type="protein sequence ID" value="KAJ2920535.1"/>
    <property type="molecule type" value="Genomic_DNA"/>
</dbReference>
<dbReference type="PANTHER" id="PTHR10039">
    <property type="entry name" value="AMELOGENIN"/>
    <property type="match status" value="1"/>
</dbReference>
<protein>
    <recommendedName>
        <fullName evidence="3">Nephrocystin 3-like N-terminal domain-containing protein</fullName>
    </recommendedName>
</protein>
<dbReference type="Gene3D" id="3.40.50.300">
    <property type="entry name" value="P-loop containing nucleotide triphosphate hydrolases"/>
    <property type="match status" value="1"/>
</dbReference>
<dbReference type="OrthoDB" id="3261813at2759"/>
<evidence type="ECO:0000256" key="1">
    <source>
        <dbReference type="ARBA" id="ARBA00022737"/>
    </source>
</evidence>
<feature type="non-terminal residue" evidence="4">
    <location>
        <position position="1"/>
    </location>
</feature>
<dbReference type="Pfam" id="PF24883">
    <property type="entry name" value="NPHP3_N"/>
    <property type="match status" value="1"/>
</dbReference>
<gene>
    <name evidence="4" type="ORF">H1R20_g16558</name>
</gene>
<dbReference type="Gene3D" id="1.25.40.10">
    <property type="entry name" value="Tetratricopeptide repeat domain"/>
    <property type="match status" value="4"/>
</dbReference>
<comment type="caution">
    <text evidence="4">The sequence shown here is derived from an EMBL/GenBank/DDBJ whole genome shotgun (WGS) entry which is preliminary data.</text>
</comment>
<keyword evidence="2" id="KW-0175">Coiled coil</keyword>
<dbReference type="SUPFAM" id="SSF52540">
    <property type="entry name" value="P-loop containing nucleoside triphosphate hydrolases"/>
    <property type="match status" value="1"/>
</dbReference>
<feature type="domain" description="Nephrocystin 3-like N-terminal" evidence="3">
    <location>
        <begin position="46"/>
        <end position="194"/>
    </location>
</feature>
<sequence>MAQTPPATPIETEMDRSTFDQLPEQPNVNAQLQDYMPGSRQQDFDEVLNWFETLAGSVFWIDGSAGQGKSTLMRYVAKHMRSVDRLAASIFLGGELSDAVGPDTVVKVLASELGKNHPRAIPKIVEAIKQSGGCSLKEHIQMFIVEPIRSLGCPHPLLIVIDALDEWDNHPVLIKELAHFTSQFSLVKFIITSRFNPSVALPHELENLSAKTRTLLPVPNDVVKDYLNQRLKDVKWPYGRAPTTKEVDQLAKQANGLLVWVSTVCSLLGGKVGEATPHEVLRDILALERKVGESEQLAELYRSAILRLFPTTDSQQSLRRHLGATIVLQESLPLEEFSSLVEMPHELVKKVQTSLVALQTRSVEVETVVYPAAALFHLSFIEYVQNSDFTTSTFESHSTLGLACLQALPASLPVLSQQLQSPEPLTVELHSYTTKFWPFHVSNGTGRSEEEWSRTHHSSTLRETPIETLQQWAQLFLVIILPGWEESSMQFPTHTEASVLLSDLARTLKRDERMVNWQLCCLEIAVRLAANDGGLWSDLGECYDVMAKRTGNLGYLDEAVIVHRRALQLLPVLHPQRSSFLNTLACAILSRFRQNGSHEDLNEAIPLFREALQLRPVTSPDRSQVLNNLAVALTSRFEQKGADDDLNEAISLHREGVQLDQAFHGSTNSMSLNNLGTALHRRFVRNGYSEDLEEAIPLHREAIRLAPASDPDLSMFLGNLATALLSLFELKGLAEDLNEATCFHREALQLHPAPHPERPTSLHNLAGALLSRSKTRGSDEDLDEAISLYREALQLWSNSHPNRPMSIHNLAVALLTRFKQKDADSDVEEAISLHREALRLRPTAHTERPASLDSLADALLSRSGCAGQEGSPDLDEAISLYREALILRPEHHPDRFIALNNLSGTIWSRYEKTESEEDLDEVISLYRAALQLDERYYFPDRFNPLNNLAVVLLSRFKLRGNNEDVDEAVDLYRTTLRLCPASHPCRSMYLTNLAIGLFTRFQALDNDEDSEEGIAILREALQHPASDAIRLKSFFKLIDALRKRFDKAGAQELLDEAVSVARDSLGIFTPENYYRNVFVTLLRDLLKQRVEISENQDDLEEISRLEAELESESEE</sequence>
<proteinExistence type="predicted"/>
<dbReference type="AlphaFoldDB" id="A0A9W8IPS0"/>
<dbReference type="Proteomes" id="UP001140091">
    <property type="component" value="Unassembled WGS sequence"/>
</dbReference>
<accession>A0A9W8IPS0</accession>
<feature type="coiled-coil region" evidence="2">
    <location>
        <begin position="1082"/>
        <end position="1115"/>
    </location>
</feature>
<name>A0A9W8IPS0_9AGAR</name>
<dbReference type="PANTHER" id="PTHR10039:SF14">
    <property type="entry name" value="NACHT DOMAIN-CONTAINING PROTEIN"/>
    <property type="match status" value="1"/>
</dbReference>
<dbReference type="InterPro" id="IPR056884">
    <property type="entry name" value="NPHP3-like_N"/>
</dbReference>
<evidence type="ECO:0000256" key="2">
    <source>
        <dbReference type="SAM" id="Coils"/>
    </source>
</evidence>
<keyword evidence="1" id="KW-0677">Repeat</keyword>
<dbReference type="InterPro" id="IPR011990">
    <property type="entry name" value="TPR-like_helical_dom_sf"/>
</dbReference>
<evidence type="ECO:0000313" key="4">
    <source>
        <dbReference type="EMBL" id="KAJ2920535.1"/>
    </source>
</evidence>
<organism evidence="4 5">
    <name type="scientific">Candolleomyces eurysporus</name>
    <dbReference type="NCBI Taxonomy" id="2828524"/>
    <lineage>
        <taxon>Eukaryota</taxon>
        <taxon>Fungi</taxon>
        <taxon>Dikarya</taxon>
        <taxon>Basidiomycota</taxon>
        <taxon>Agaricomycotina</taxon>
        <taxon>Agaricomycetes</taxon>
        <taxon>Agaricomycetidae</taxon>
        <taxon>Agaricales</taxon>
        <taxon>Agaricineae</taxon>
        <taxon>Psathyrellaceae</taxon>
        <taxon>Candolleomyces</taxon>
    </lineage>
</organism>
<reference evidence="4" key="1">
    <citation type="submission" date="2022-06" db="EMBL/GenBank/DDBJ databases">
        <title>Genome Sequence of Candolleomyces eurysporus.</title>
        <authorList>
            <person name="Buettner E."/>
        </authorList>
    </citation>
    <scope>NUCLEOTIDE SEQUENCE</scope>
    <source>
        <strain evidence="4">VTCC 930004</strain>
    </source>
</reference>
<keyword evidence="5" id="KW-1185">Reference proteome</keyword>